<feature type="transmembrane region" description="Helical" evidence="7">
    <location>
        <begin position="361"/>
        <end position="378"/>
    </location>
</feature>
<comment type="subcellular location">
    <subcellularLocation>
        <location evidence="1">Membrane</location>
        <topology evidence="1">Multi-pass membrane protein</topology>
    </subcellularLocation>
</comment>
<feature type="transmembrane region" description="Helical" evidence="7">
    <location>
        <begin position="214"/>
        <end position="232"/>
    </location>
</feature>
<evidence type="ECO:0000256" key="3">
    <source>
        <dbReference type="ARBA" id="ARBA00022989"/>
    </source>
</evidence>
<feature type="transmembrane region" description="Helical" evidence="7">
    <location>
        <begin position="390"/>
        <end position="410"/>
    </location>
</feature>
<evidence type="ECO:0000256" key="7">
    <source>
        <dbReference type="SAM" id="Phobius"/>
    </source>
</evidence>
<reference evidence="8 9" key="1">
    <citation type="submission" date="2017-09" db="EMBL/GenBank/DDBJ databases">
        <title>Genome sequencing of Besnoitia besnoiti strain Bb-Ger1.</title>
        <authorList>
            <person name="Schares G."/>
            <person name="Venepally P."/>
            <person name="Lorenzi H.A."/>
        </authorList>
    </citation>
    <scope>NUCLEOTIDE SEQUENCE [LARGE SCALE GENOMIC DNA]</scope>
    <source>
        <strain evidence="8 9">Bb-Ger1</strain>
    </source>
</reference>
<protein>
    <submittedName>
        <fullName evidence="8">Hemolysin-III related subfamily protein</fullName>
    </submittedName>
</protein>
<dbReference type="EMBL" id="NWUJ01000003">
    <property type="protein sequence ID" value="PFH36383.1"/>
    <property type="molecule type" value="Genomic_DNA"/>
</dbReference>
<keyword evidence="2 7" id="KW-0812">Transmembrane</keyword>
<dbReference type="Proteomes" id="UP000224006">
    <property type="component" value="Chromosome III"/>
</dbReference>
<gene>
    <name evidence="8" type="ORF">BESB_045750</name>
</gene>
<dbReference type="KEGG" id="bbes:BESB_045750"/>
<dbReference type="Pfam" id="PF03006">
    <property type="entry name" value="HlyIII"/>
    <property type="match status" value="1"/>
</dbReference>
<keyword evidence="3 7" id="KW-1133">Transmembrane helix</keyword>
<evidence type="ECO:0000256" key="2">
    <source>
        <dbReference type="ARBA" id="ARBA00022692"/>
    </source>
</evidence>
<keyword evidence="9" id="KW-1185">Reference proteome</keyword>
<keyword evidence="5" id="KW-0479">Metal-binding</keyword>
<evidence type="ECO:0000256" key="5">
    <source>
        <dbReference type="PIRSR" id="PIRSR604254-1"/>
    </source>
</evidence>
<keyword evidence="4 7" id="KW-0472">Membrane</keyword>
<keyword evidence="5" id="KW-0862">Zinc</keyword>
<dbReference type="GO" id="GO:0046872">
    <property type="term" value="F:metal ion binding"/>
    <property type="evidence" value="ECO:0007669"/>
    <property type="project" value="UniProtKB-KW"/>
</dbReference>
<evidence type="ECO:0000313" key="8">
    <source>
        <dbReference type="EMBL" id="PFH36383.1"/>
    </source>
</evidence>
<proteinExistence type="predicted"/>
<feature type="binding site" evidence="5">
    <location>
        <position position="397"/>
    </location>
    <ligand>
        <name>Zn(2+)</name>
        <dbReference type="ChEBI" id="CHEBI:29105"/>
    </ligand>
</feature>
<dbReference type="AlphaFoldDB" id="A0A2A9ML23"/>
<organism evidence="8 9">
    <name type="scientific">Besnoitia besnoiti</name>
    <name type="common">Apicomplexan protozoan</name>
    <dbReference type="NCBI Taxonomy" id="94643"/>
    <lineage>
        <taxon>Eukaryota</taxon>
        <taxon>Sar</taxon>
        <taxon>Alveolata</taxon>
        <taxon>Apicomplexa</taxon>
        <taxon>Conoidasida</taxon>
        <taxon>Coccidia</taxon>
        <taxon>Eucoccidiorida</taxon>
        <taxon>Eimeriorina</taxon>
        <taxon>Sarcocystidae</taxon>
        <taxon>Besnoitia</taxon>
    </lineage>
</organism>
<feature type="binding site" evidence="5">
    <location>
        <position position="260"/>
    </location>
    <ligand>
        <name>Zn(2+)</name>
        <dbReference type="ChEBI" id="CHEBI:29105"/>
    </ligand>
</feature>
<dbReference type="GO" id="GO:0016020">
    <property type="term" value="C:membrane"/>
    <property type="evidence" value="ECO:0007669"/>
    <property type="project" value="UniProtKB-SubCell"/>
</dbReference>
<evidence type="ECO:0000256" key="1">
    <source>
        <dbReference type="ARBA" id="ARBA00004141"/>
    </source>
</evidence>
<feature type="transmembrane region" description="Helical" evidence="7">
    <location>
        <begin position="238"/>
        <end position="259"/>
    </location>
</feature>
<dbReference type="InterPro" id="IPR004254">
    <property type="entry name" value="AdipoR/HlyIII-related"/>
</dbReference>
<feature type="transmembrane region" description="Helical" evidence="7">
    <location>
        <begin position="304"/>
        <end position="323"/>
    </location>
</feature>
<feature type="transmembrane region" description="Helical" evidence="7">
    <location>
        <begin position="46"/>
        <end position="71"/>
    </location>
</feature>
<evidence type="ECO:0000256" key="4">
    <source>
        <dbReference type="ARBA" id="ARBA00023136"/>
    </source>
</evidence>
<feature type="binding site" evidence="5">
    <location>
        <position position="393"/>
    </location>
    <ligand>
        <name>Zn(2+)</name>
        <dbReference type="ChEBI" id="CHEBI:29105"/>
    </ligand>
</feature>
<evidence type="ECO:0000256" key="6">
    <source>
        <dbReference type="SAM" id="MobiDB-lite"/>
    </source>
</evidence>
<dbReference type="GeneID" id="40309505"/>
<feature type="transmembrane region" description="Helical" evidence="7">
    <location>
        <begin position="9"/>
        <end position="31"/>
    </location>
</feature>
<feature type="region of interest" description="Disordered" evidence="6">
    <location>
        <begin position="147"/>
        <end position="187"/>
    </location>
</feature>
<feature type="transmembrane region" description="Helical" evidence="7">
    <location>
        <begin position="335"/>
        <end position="355"/>
    </location>
</feature>
<dbReference type="RefSeq" id="XP_029220392.1">
    <property type="nucleotide sequence ID" value="XM_029363026.1"/>
</dbReference>
<comment type="caution">
    <text evidence="8">The sequence shown here is derived from an EMBL/GenBank/DDBJ whole genome shotgun (WGS) entry which is preliminary data.</text>
</comment>
<dbReference type="VEuPathDB" id="ToxoDB:BESB_045750"/>
<sequence>MNPQNAGRLLVGCTVGVSAYCLCWLCLPPFYRDTRAIQLLFPSPLYLIYLGAFGVLFLVVGSLCIGSVLMLRYDDPRLGKREEDLSPGVPLSSSSQLAGRRIESALFEVSAKTEALDNMAGETSESRYGVLSETGFAEKLEEKGAGLRGRQAKVSTSGNTCRHGEDKVSSRVSGSAPRAASNSPTTKARMCSLSSDGSVAEGVMTVRPFLRGKIHLALFLLSPLWILFILSACSSPSSFVAAAISCFTFVWNFLASALLHCFEWTNRPGLYQLLHKLDHAGIFMVISGSTTPIPMLLLDASSSCWLLLVQLAATIYGFCSIIFGELTSTGRTRRAYTYIFVGLLHALFLSEYYRVLKSSELVAVFALASLYVVGALVYSCKRPDPFPAIYGFHEVFHSFCFLSFLLTLWLDYVVIRRVEWGAARSAGTELDGAAADAEAAGVAAGPG</sequence>
<name>A0A2A9ML23_BESBE</name>
<dbReference type="OrthoDB" id="186812at2759"/>
<evidence type="ECO:0000313" key="9">
    <source>
        <dbReference type="Proteomes" id="UP000224006"/>
    </source>
</evidence>
<dbReference type="STRING" id="94643.A0A2A9ML23"/>
<accession>A0A2A9ML23</accession>